<feature type="domain" description="Glycosyl transferase family 1" evidence="2">
    <location>
        <begin position="285"/>
        <end position="438"/>
    </location>
</feature>
<keyword evidence="5" id="KW-1185">Reference proteome</keyword>
<evidence type="ECO:0000259" key="3">
    <source>
        <dbReference type="Pfam" id="PF13439"/>
    </source>
</evidence>
<dbReference type="InterPro" id="IPR001296">
    <property type="entry name" value="Glyco_trans_1"/>
</dbReference>
<dbReference type="InterPro" id="IPR028098">
    <property type="entry name" value="Glyco_trans_4-like_N"/>
</dbReference>
<protein>
    <recommendedName>
        <fullName evidence="6">Glycosyl transferase family 1</fullName>
    </recommendedName>
</protein>
<evidence type="ECO:0000259" key="2">
    <source>
        <dbReference type="Pfam" id="PF00534"/>
    </source>
</evidence>
<feature type="region of interest" description="Disordered" evidence="1">
    <location>
        <begin position="1"/>
        <end position="21"/>
    </location>
</feature>
<dbReference type="STRING" id="268407.PWYN_02460"/>
<comment type="caution">
    <text evidence="4">The sequence shown here is derived from an EMBL/GenBank/DDBJ whole genome shotgun (WGS) entry which is preliminary data.</text>
</comment>
<dbReference type="EMBL" id="JQCR01000001">
    <property type="protein sequence ID" value="KGE21039.1"/>
    <property type="molecule type" value="Genomic_DNA"/>
</dbReference>
<name>A0A098MET1_9BACL</name>
<gene>
    <name evidence="4" type="ORF">PWYN_02460</name>
</gene>
<dbReference type="Pfam" id="PF13439">
    <property type="entry name" value="Glyco_transf_4"/>
    <property type="match status" value="1"/>
</dbReference>
<dbReference type="InterPro" id="IPR050194">
    <property type="entry name" value="Glycosyltransferase_grp1"/>
</dbReference>
<dbReference type="PANTHER" id="PTHR45947">
    <property type="entry name" value="SULFOQUINOVOSYL TRANSFERASE SQD2"/>
    <property type="match status" value="1"/>
</dbReference>
<feature type="domain" description="Glycosyltransferase subfamily 4-like N-terminal" evidence="3">
    <location>
        <begin position="74"/>
        <end position="273"/>
    </location>
</feature>
<reference evidence="4 5" key="1">
    <citation type="submission" date="2014-08" db="EMBL/GenBank/DDBJ databases">
        <authorList>
            <person name="den Bakker H.C."/>
        </authorList>
    </citation>
    <scope>NUCLEOTIDE SEQUENCE [LARGE SCALE GENOMIC DNA]</scope>
    <source>
        <strain evidence="4 5">DSM 18334</strain>
    </source>
</reference>
<dbReference type="Pfam" id="PF00534">
    <property type="entry name" value="Glycos_transf_1"/>
    <property type="match status" value="1"/>
</dbReference>
<evidence type="ECO:0008006" key="6">
    <source>
        <dbReference type="Google" id="ProtNLM"/>
    </source>
</evidence>
<dbReference type="eggNOG" id="COG0438">
    <property type="taxonomic scope" value="Bacteria"/>
</dbReference>
<sequence>MALKRKGKPARRIRTGRVNKRKRLLRGTKKRKISIGKRPLKKKKSRRSKRRKPTRRKVLNILYIVHSFYPETYTGTEKFVFNLARSMQSKGHRVKVVTYSDGMPESYSHTFGEVLYKEYEYEGIPVLAYRHKHMDPAQFFEIGNMDLTLFAQKVIKKEKPTLIHIGHPMRAMDFIQISKRLGIKYIITLTDFWFVCPAGTMLQKSNALCNGPDMGRNCLTHCQIPNVQQRLSTHVPLLRAASRVFSPSASLAGLVSRNLPDIHVEVQNHGINYDTIRRNERVYQPGDSLTLFYGGSLNTHKGVHLILQAMSMIPSDRLQLKIYGSGPSEYTASLQQAAASDDRISFCGLYSENDIQQIYQEVDIALVPSIWYENYPLALHEALASHVPALVSDIGGMAEKVQDGFNGLTFRVGDAEHLAQRIVELLDNPTLLNVFKANMNQVEIPSIQQEAVAYEGIYHSVAR</sequence>
<dbReference type="SUPFAM" id="SSF53756">
    <property type="entry name" value="UDP-Glycosyltransferase/glycogen phosphorylase"/>
    <property type="match status" value="1"/>
</dbReference>
<accession>A0A098MET1</accession>
<dbReference type="GO" id="GO:0016757">
    <property type="term" value="F:glycosyltransferase activity"/>
    <property type="evidence" value="ECO:0007669"/>
    <property type="project" value="InterPro"/>
</dbReference>
<organism evidence="4 5">
    <name type="scientific">Paenibacillus wynnii</name>
    <dbReference type="NCBI Taxonomy" id="268407"/>
    <lineage>
        <taxon>Bacteria</taxon>
        <taxon>Bacillati</taxon>
        <taxon>Bacillota</taxon>
        <taxon>Bacilli</taxon>
        <taxon>Bacillales</taxon>
        <taxon>Paenibacillaceae</taxon>
        <taxon>Paenibacillus</taxon>
    </lineage>
</organism>
<dbReference type="Gene3D" id="3.40.50.2000">
    <property type="entry name" value="Glycogen Phosphorylase B"/>
    <property type="match status" value="2"/>
</dbReference>
<evidence type="ECO:0000313" key="5">
    <source>
        <dbReference type="Proteomes" id="UP000029734"/>
    </source>
</evidence>
<proteinExistence type="predicted"/>
<dbReference type="AlphaFoldDB" id="A0A098MET1"/>
<dbReference type="PANTHER" id="PTHR45947:SF13">
    <property type="entry name" value="TRANSFERASE"/>
    <property type="match status" value="1"/>
</dbReference>
<dbReference type="Proteomes" id="UP000029734">
    <property type="component" value="Unassembled WGS sequence"/>
</dbReference>
<reference evidence="4 5" key="2">
    <citation type="submission" date="2014-10" db="EMBL/GenBank/DDBJ databases">
        <title>Comparative genomics of the Paenibacillus odorifer group.</title>
        <authorList>
            <person name="Tsai Y.-C."/>
            <person name="Martin N."/>
            <person name="Korlach J."/>
            <person name="Wiedmann M."/>
        </authorList>
    </citation>
    <scope>NUCLEOTIDE SEQUENCE [LARGE SCALE GENOMIC DNA]</scope>
    <source>
        <strain evidence="4 5">DSM 18334</strain>
    </source>
</reference>
<evidence type="ECO:0000313" key="4">
    <source>
        <dbReference type="EMBL" id="KGE21039.1"/>
    </source>
</evidence>
<evidence type="ECO:0000256" key="1">
    <source>
        <dbReference type="SAM" id="MobiDB-lite"/>
    </source>
</evidence>